<keyword evidence="2" id="KW-1185">Reference proteome</keyword>
<organism evidence="1 2">
    <name type="scientific">Eubacterium plexicaudatum ASF492</name>
    <dbReference type="NCBI Taxonomy" id="1235802"/>
    <lineage>
        <taxon>Bacteria</taxon>
        <taxon>Bacillati</taxon>
        <taxon>Bacillota</taxon>
        <taxon>Clostridia</taxon>
        <taxon>Eubacteriales</taxon>
        <taxon>Eubacteriaceae</taxon>
        <taxon>Eubacterium</taxon>
    </lineage>
</organism>
<dbReference type="AlphaFoldDB" id="N1ZY77"/>
<evidence type="ECO:0000313" key="2">
    <source>
        <dbReference type="Proteomes" id="UP000012589"/>
    </source>
</evidence>
<comment type="caution">
    <text evidence="1">The sequence shown here is derived from an EMBL/GenBank/DDBJ whole genome shotgun (WGS) entry which is preliminary data.</text>
</comment>
<protein>
    <submittedName>
        <fullName evidence="1">Uncharacterized protein</fullName>
    </submittedName>
</protein>
<reference evidence="1 2" key="1">
    <citation type="journal article" date="2014" name="Genome Announc.">
        <title>Draft genome sequences of the altered schaedler flora, a defined bacterial community from gnotobiotic mice.</title>
        <authorList>
            <person name="Wannemuehler M.J."/>
            <person name="Overstreet A.M."/>
            <person name="Ward D.V."/>
            <person name="Phillips G.J."/>
        </authorList>
    </citation>
    <scope>NUCLEOTIDE SEQUENCE [LARGE SCALE GENOMIC DNA]</scope>
    <source>
        <strain evidence="1 2">ASF492</strain>
    </source>
</reference>
<evidence type="ECO:0000313" key="1">
    <source>
        <dbReference type="EMBL" id="EMZ21962.1"/>
    </source>
</evidence>
<dbReference type="PATRIC" id="fig|1235802.3.peg.4289"/>
<name>N1ZY77_9FIRM</name>
<dbReference type="Proteomes" id="UP000012589">
    <property type="component" value="Unassembled WGS sequence"/>
</dbReference>
<dbReference type="EMBL" id="AQFT01000124">
    <property type="protein sequence ID" value="EMZ21962.1"/>
    <property type="molecule type" value="Genomic_DNA"/>
</dbReference>
<proteinExistence type="predicted"/>
<gene>
    <name evidence="1" type="ORF">C823_04049</name>
</gene>
<dbReference type="HOGENOM" id="CLU_646811_0_0_9"/>
<accession>N1ZY77</accession>
<sequence>MKYDVYCDKSARWKVKDQKYRIYADIQIKGKTWEIQLESQNLIYPSNETDGWKKIKRKYGIEKVNALEKEFEKHSACPKMQDIMEIWQPFAKDNKLMDIWRLYNNDQQKAEMRFYAIECGCPDIALLSLWRQYGSVKCIYQGIIAGNIEAHTIFEGAIFLLENMWKPFVEISRSKISDLPLTVFIAITGIFVKYQILGRLGSLDEFKEWKTSTLKQWREARNFRLGEWMRKNLKDYFINSMLLLGKATQNPNISEFTINPYYDAADTIMFKYLIANLQDVYEMTICYEDGQIISFYEKKDNSLEDSYDLFPPMMFCKASSRRSQQYICCANSVIRRGITLDHPFIEWLLDNSFKLKQYYERQFQRIVTSLCAGDADAIIKECNRIREQMISLPEHHGVDVNAMPRLSEDDFWSWEEWIDHSEKL</sequence>